<protein>
    <submittedName>
        <fullName evidence="1">Terminase</fullName>
    </submittedName>
</protein>
<dbReference type="InterPro" id="IPR010270">
    <property type="entry name" value="Phage_P2_GpM"/>
</dbReference>
<sequence length="232" mass="25299">MVSPAQAHAMRVAAMLVASENNPAPANASEYELMLLKLAQDRARLKQIESQRGKIEVKRKLLPEYVPWIEGALKGNGAQDTVLMTIMVWRIDTGDWRGALDIAAYALRHNLVLTDQFERNLPCLIAEEIAEQAKAGEPVPLAILLEADALLNSYDMPDQVRAKLAKAIGMAQLKEAGEGLAGMALVRKQQALVSLKRALGLHDACGVKKDIERLERELKNAAKPEESSSGTG</sequence>
<evidence type="ECO:0000313" key="2">
    <source>
        <dbReference type="Proteomes" id="UP001156706"/>
    </source>
</evidence>
<gene>
    <name evidence="1" type="primary">M</name>
    <name evidence="1" type="ORF">GCM10007907_20400</name>
</gene>
<reference evidence="2" key="1">
    <citation type="journal article" date="2019" name="Int. J. Syst. Evol. Microbiol.">
        <title>The Global Catalogue of Microorganisms (GCM) 10K type strain sequencing project: providing services to taxonomists for standard genome sequencing and annotation.</title>
        <authorList>
            <consortium name="The Broad Institute Genomics Platform"/>
            <consortium name="The Broad Institute Genome Sequencing Center for Infectious Disease"/>
            <person name="Wu L."/>
            <person name="Ma J."/>
        </authorList>
    </citation>
    <scope>NUCLEOTIDE SEQUENCE [LARGE SCALE GENOMIC DNA]</scope>
    <source>
        <strain evidence="2">NBRC 110044</strain>
    </source>
</reference>
<dbReference type="EMBL" id="BSOG01000002">
    <property type="protein sequence ID" value="GLR13250.1"/>
    <property type="molecule type" value="Genomic_DNA"/>
</dbReference>
<evidence type="ECO:0000313" key="1">
    <source>
        <dbReference type="EMBL" id="GLR13250.1"/>
    </source>
</evidence>
<name>A0ABQ5YE49_9NEIS</name>
<dbReference type="Proteomes" id="UP001156706">
    <property type="component" value="Unassembled WGS sequence"/>
</dbReference>
<organism evidence="1 2">
    <name type="scientific">Chitinimonas prasina</name>
    <dbReference type="NCBI Taxonomy" id="1434937"/>
    <lineage>
        <taxon>Bacteria</taxon>
        <taxon>Pseudomonadati</taxon>
        <taxon>Pseudomonadota</taxon>
        <taxon>Betaproteobacteria</taxon>
        <taxon>Neisseriales</taxon>
        <taxon>Chitinibacteraceae</taxon>
        <taxon>Chitinimonas</taxon>
    </lineage>
</organism>
<dbReference type="RefSeq" id="WP_284196357.1">
    <property type="nucleotide sequence ID" value="NZ_BSOG01000002.1"/>
</dbReference>
<accession>A0ABQ5YE49</accession>
<proteinExistence type="predicted"/>
<keyword evidence="2" id="KW-1185">Reference proteome</keyword>
<dbReference type="Pfam" id="PF05944">
    <property type="entry name" value="Phage_term_smal"/>
    <property type="match status" value="1"/>
</dbReference>
<comment type="caution">
    <text evidence="1">The sequence shown here is derived from an EMBL/GenBank/DDBJ whole genome shotgun (WGS) entry which is preliminary data.</text>
</comment>